<reference evidence="1" key="1">
    <citation type="submission" date="2021-06" db="EMBL/GenBank/DDBJ databases">
        <authorList>
            <person name="Kallberg Y."/>
            <person name="Tangrot J."/>
            <person name="Rosling A."/>
        </authorList>
    </citation>
    <scope>NUCLEOTIDE SEQUENCE</scope>
    <source>
        <strain evidence="1">FL966</strain>
    </source>
</reference>
<evidence type="ECO:0000313" key="1">
    <source>
        <dbReference type="EMBL" id="CAG8535613.1"/>
    </source>
</evidence>
<sequence>MVASTSSIKRKAMGQHRDLIIRKWYTEYGCSEVGKLFEGFGLNQNRKPIISYIFLIFDSKLSNFVTFGLRISEFSAKVLPTISLAIVKNVIKPTEETLELLQDFDMGCDHLLRYCPRISCQLKGHCPRIPRHCIKCWAADHRTPSSKLQLPLSSSTPESMRITESEYNIYYHYLGL</sequence>
<dbReference type="EMBL" id="CAJVQA010002069">
    <property type="protein sequence ID" value="CAG8535613.1"/>
    <property type="molecule type" value="Genomic_DNA"/>
</dbReference>
<dbReference type="OrthoDB" id="10495270at2759"/>
<name>A0A9N9ALX8_9GLOM</name>
<gene>
    <name evidence="1" type="ORF">CPELLU_LOCUS4054</name>
</gene>
<dbReference type="AlphaFoldDB" id="A0A9N9ALX8"/>
<dbReference type="Proteomes" id="UP000789759">
    <property type="component" value="Unassembled WGS sequence"/>
</dbReference>
<comment type="caution">
    <text evidence="1">The sequence shown here is derived from an EMBL/GenBank/DDBJ whole genome shotgun (WGS) entry which is preliminary data.</text>
</comment>
<organism evidence="1 2">
    <name type="scientific">Cetraspora pellucida</name>
    <dbReference type="NCBI Taxonomy" id="1433469"/>
    <lineage>
        <taxon>Eukaryota</taxon>
        <taxon>Fungi</taxon>
        <taxon>Fungi incertae sedis</taxon>
        <taxon>Mucoromycota</taxon>
        <taxon>Glomeromycotina</taxon>
        <taxon>Glomeromycetes</taxon>
        <taxon>Diversisporales</taxon>
        <taxon>Gigasporaceae</taxon>
        <taxon>Cetraspora</taxon>
    </lineage>
</organism>
<evidence type="ECO:0000313" key="2">
    <source>
        <dbReference type="Proteomes" id="UP000789759"/>
    </source>
</evidence>
<accession>A0A9N9ALX8</accession>
<proteinExistence type="predicted"/>
<keyword evidence="2" id="KW-1185">Reference proteome</keyword>
<protein>
    <submittedName>
        <fullName evidence="1">12774_t:CDS:1</fullName>
    </submittedName>
</protein>